<dbReference type="PANTHER" id="PTHR31137">
    <property type="entry name" value="PROTEIN PSIB-RELATED-RELATED"/>
    <property type="match status" value="1"/>
</dbReference>
<evidence type="ECO:0000256" key="1">
    <source>
        <dbReference type="SAM" id="SignalP"/>
    </source>
</evidence>
<gene>
    <name evidence="3" type="ORF">NYR02_01910</name>
</gene>
<evidence type="ECO:0000259" key="2">
    <source>
        <dbReference type="PROSITE" id="PS51820"/>
    </source>
</evidence>
<keyword evidence="1" id="KW-0732">Signal</keyword>
<sequence length="244" mass="27822">MASRNFATGILLSVLPLVFSNISVAGSPSDYSEACECKTSENGTRTIPVLIRDFKTSHPDFETMDGVDYGIVKEDLGDDGRPVYAHEDRSKTTTGKANFDQWYRDVPDVNMAISKSLTIREIASGFWEYSNHSFFPIDREGFGNQRNYHNFHFTLETHLKFYYVPGGQFTFRGDDDLFLFINGKLAMDIGGVHGMIEKTLDLDQVAERLGIEPYHTYSFDLFFAERHTSESHFQFQTTLELECL</sequence>
<dbReference type="PROSITE" id="PS51820">
    <property type="entry name" value="PA14"/>
    <property type="match status" value="1"/>
</dbReference>
<comment type="caution">
    <text evidence="3">The sequence shown here is derived from an EMBL/GenBank/DDBJ whole genome shotgun (WGS) entry which is preliminary data.</text>
</comment>
<dbReference type="NCBIfam" id="TIGR02148">
    <property type="entry name" value="Fibro_Slime"/>
    <property type="match status" value="1"/>
</dbReference>
<reference evidence="3" key="2">
    <citation type="submission" date="2022-08" db="EMBL/GenBank/DDBJ databases">
        <authorList>
            <person name="Dong C."/>
        </authorList>
    </citation>
    <scope>NUCLEOTIDE SEQUENCE</scope>
    <source>
        <strain evidence="3">59MF3M-4</strain>
    </source>
</reference>
<keyword evidence="4" id="KW-1185">Reference proteome</keyword>
<dbReference type="InterPro" id="IPR011874">
    <property type="entry name" value="Fibro_Slime"/>
</dbReference>
<protein>
    <submittedName>
        <fullName evidence="3">Fibro-slime domain-containing protein</fullName>
    </submittedName>
</protein>
<dbReference type="EMBL" id="JAOANI010000007">
    <property type="protein sequence ID" value="MCT7357775.1"/>
    <property type="molecule type" value="Genomic_DNA"/>
</dbReference>
<evidence type="ECO:0000313" key="3">
    <source>
        <dbReference type="EMBL" id="MCT7357775.1"/>
    </source>
</evidence>
<dbReference type="GO" id="GO:0005576">
    <property type="term" value="C:extracellular region"/>
    <property type="evidence" value="ECO:0007669"/>
    <property type="project" value="TreeGrafter"/>
</dbReference>
<organism evidence="3 4">
    <name type="scientific">Thalassolituus pacificus</name>
    <dbReference type="NCBI Taxonomy" id="2975440"/>
    <lineage>
        <taxon>Bacteria</taxon>
        <taxon>Pseudomonadati</taxon>
        <taxon>Pseudomonadota</taxon>
        <taxon>Gammaproteobacteria</taxon>
        <taxon>Oceanospirillales</taxon>
        <taxon>Oceanospirillaceae</taxon>
        <taxon>Thalassolituus</taxon>
    </lineage>
</organism>
<dbReference type="InterPro" id="IPR037524">
    <property type="entry name" value="PA14/GLEYA"/>
</dbReference>
<evidence type="ECO:0000313" key="4">
    <source>
        <dbReference type="Proteomes" id="UP001147830"/>
    </source>
</evidence>
<feature type="signal peptide" evidence="1">
    <location>
        <begin position="1"/>
        <end position="25"/>
    </location>
</feature>
<dbReference type="InterPro" id="IPR051154">
    <property type="entry name" value="Prespore-cell_inducing_factor"/>
</dbReference>
<name>A0A9X2WCU1_9GAMM</name>
<feature type="domain" description="PA14" evidence="2">
    <location>
        <begin position="94"/>
        <end position="244"/>
    </location>
</feature>
<dbReference type="AlphaFoldDB" id="A0A9X2WCU1"/>
<accession>A0A9X2WCU1</accession>
<dbReference type="PANTHER" id="PTHR31137:SF5">
    <property type="entry name" value="PROTEIN PSIQ-RELATED"/>
    <property type="match status" value="1"/>
</dbReference>
<reference evidence="3" key="1">
    <citation type="journal article" date="2022" name="Front. Microbiol.">
        <title>Genome-based taxonomic rearrangement of Oceanobacter-related bacteria including the description of Thalassolituus hydrocarbonoclasticus sp. nov. and Thalassolituus pacificus sp. nov. and emended description of the genus Thalassolituus.</title>
        <authorList>
            <person name="Dong C."/>
            <person name="Wei L."/>
            <person name="Wang J."/>
            <person name="Lai Q."/>
            <person name="Huang Z."/>
            <person name="Shao Z."/>
        </authorList>
    </citation>
    <scope>NUCLEOTIDE SEQUENCE</scope>
    <source>
        <strain evidence="3">59MF3M-4</strain>
    </source>
</reference>
<dbReference type="RefSeq" id="WP_260974705.1">
    <property type="nucleotide sequence ID" value="NZ_JAOANI010000007.1"/>
</dbReference>
<proteinExistence type="predicted"/>
<feature type="chain" id="PRO_5040952068" evidence="1">
    <location>
        <begin position="26"/>
        <end position="244"/>
    </location>
</feature>
<dbReference type="Proteomes" id="UP001147830">
    <property type="component" value="Unassembled WGS sequence"/>
</dbReference>